<organism evidence="2 3">
    <name type="scientific">Dibothriocephalus latus</name>
    <name type="common">Fish tapeworm</name>
    <name type="synonym">Diphyllobothrium latum</name>
    <dbReference type="NCBI Taxonomy" id="60516"/>
    <lineage>
        <taxon>Eukaryota</taxon>
        <taxon>Metazoa</taxon>
        <taxon>Spiralia</taxon>
        <taxon>Lophotrochozoa</taxon>
        <taxon>Platyhelminthes</taxon>
        <taxon>Cestoda</taxon>
        <taxon>Eucestoda</taxon>
        <taxon>Diphyllobothriidea</taxon>
        <taxon>Diphyllobothriidae</taxon>
        <taxon>Dibothriocephalus</taxon>
    </lineage>
</organism>
<evidence type="ECO:0000313" key="2">
    <source>
        <dbReference type="EMBL" id="VDK74135.1"/>
    </source>
</evidence>
<feature type="compositionally biased region" description="Low complexity" evidence="1">
    <location>
        <begin position="220"/>
        <end position="243"/>
    </location>
</feature>
<feature type="compositionally biased region" description="Basic and acidic residues" evidence="1">
    <location>
        <begin position="304"/>
        <end position="313"/>
    </location>
</feature>
<feature type="region of interest" description="Disordered" evidence="1">
    <location>
        <begin position="340"/>
        <end position="367"/>
    </location>
</feature>
<feature type="compositionally biased region" description="Low complexity" evidence="1">
    <location>
        <begin position="341"/>
        <end position="365"/>
    </location>
</feature>
<evidence type="ECO:0000256" key="1">
    <source>
        <dbReference type="SAM" id="MobiDB-lite"/>
    </source>
</evidence>
<feature type="region of interest" description="Disordered" evidence="1">
    <location>
        <begin position="440"/>
        <end position="475"/>
    </location>
</feature>
<sequence length="475" mass="52548">MAEGSNAKEQIFQTKLRYLKVEKVKKKRGGKEPEATAAKALKKAVKGESHQGLLIFTPENFRLKMAGGKTLDSTGARWNTIKFRKTEPASNAAVVAYPGDAKIPYYVVTKASQKPAAKDNQEPSKETEDSVTVAPAKTNESPSTARDKKTMKMQDTVIQSTVESSEDSDDIDLQRSPTPYSSSSTTTARKPPESSRRSLSKTQRSYESASPDLPSQSAYDATSSSDSDSKRTSASASKRTSSKQGEAAVRVTYISTDPIEAIIEQVPKEPEKPEEKKPYKTTFISSDKKERQSRGRSSSHRPKKEQEQPKTEFPDYVPGKGVAVTPEGSTFLYCIRCKHASCSTSRKSSSSRSSSSSSNKRSSSSGTCCCNCEDYRRIDDEDSKDWRNAKPIIVRVQPLSKSIKLEPLTKNRTARRAESVDSISLTESSITSTTEDAIVNLPRKSPPNIFFVKDEEEPRNRRRHRTCSHRRSGAN</sequence>
<protein>
    <submittedName>
        <fullName evidence="2">Uncharacterized protein</fullName>
    </submittedName>
</protein>
<name>A0A3P6T170_DIBLA</name>
<feature type="region of interest" description="Disordered" evidence="1">
    <location>
        <begin position="112"/>
        <end position="321"/>
    </location>
</feature>
<feature type="compositionally biased region" description="Basic residues" evidence="1">
    <location>
        <begin position="460"/>
        <end position="475"/>
    </location>
</feature>
<dbReference type="EMBL" id="UYRU01042280">
    <property type="protein sequence ID" value="VDK74135.1"/>
    <property type="molecule type" value="Genomic_DNA"/>
</dbReference>
<feature type="compositionally biased region" description="Basic and acidic residues" evidence="1">
    <location>
        <begin position="266"/>
        <end position="278"/>
    </location>
</feature>
<dbReference type="AlphaFoldDB" id="A0A3P6T170"/>
<evidence type="ECO:0000313" key="3">
    <source>
        <dbReference type="Proteomes" id="UP000281553"/>
    </source>
</evidence>
<feature type="compositionally biased region" description="Basic and acidic residues" evidence="1">
    <location>
        <begin position="116"/>
        <end position="128"/>
    </location>
</feature>
<accession>A0A3P6T170</accession>
<keyword evidence="3" id="KW-1185">Reference proteome</keyword>
<gene>
    <name evidence="2" type="ORF">DILT_LOCUS2559</name>
</gene>
<reference evidence="2 3" key="1">
    <citation type="submission" date="2018-11" db="EMBL/GenBank/DDBJ databases">
        <authorList>
            <consortium name="Pathogen Informatics"/>
        </authorList>
    </citation>
    <scope>NUCLEOTIDE SEQUENCE [LARGE SCALE GENOMIC DNA]</scope>
</reference>
<proteinExistence type="predicted"/>
<feature type="compositionally biased region" description="Low complexity" evidence="1">
    <location>
        <begin position="176"/>
        <end position="187"/>
    </location>
</feature>
<feature type="compositionally biased region" description="Polar residues" evidence="1">
    <location>
        <begin position="200"/>
        <end position="219"/>
    </location>
</feature>
<dbReference type="Proteomes" id="UP000281553">
    <property type="component" value="Unassembled WGS sequence"/>
</dbReference>